<reference evidence="1" key="1">
    <citation type="submission" date="2018-05" db="EMBL/GenBank/DDBJ databases">
        <authorList>
            <person name="Lanie J.A."/>
            <person name="Ng W.-L."/>
            <person name="Kazmierczak K.M."/>
            <person name="Andrzejewski T.M."/>
            <person name="Davidsen T.M."/>
            <person name="Wayne K.J."/>
            <person name="Tettelin H."/>
            <person name="Glass J.I."/>
            <person name="Rusch D."/>
            <person name="Podicherti R."/>
            <person name="Tsui H.-C.T."/>
            <person name="Winkler M.E."/>
        </authorList>
    </citation>
    <scope>NUCLEOTIDE SEQUENCE</scope>
</reference>
<evidence type="ECO:0000313" key="1">
    <source>
        <dbReference type="EMBL" id="SVC58766.1"/>
    </source>
</evidence>
<gene>
    <name evidence="1" type="ORF">METZ01_LOCUS311620</name>
</gene>
<dbReference type="EMBL" id="UINC01099467">
    <property type="protein sequence ID" value="SVC58766.1"/>
    <property type="molecule type" value="Genomic_DNA"/>
</dbReference>
<sequence>VARIANTGRPKTLVLYHQLYFGVGDEELVEEVRAAGYAGPLVSGQDFDVFQVNPPIVYYR</sequence>
<proteinExistence type="predicted"/>
<evidence type="ECO:0008006" key="2">
    <source>
        <dbReference type="Google" id="ProtNLM"/>
    </source>
</evidence>
<organism evidence="1">
    <name type="scientific">marine metagenome</name>
    <dbReference type="NCBI Taxonomy" id="408172"/>
    <lineage>
        <taxon>unclassified sequences</taxon>
        <taxon>metagenomes</taxon>
        <taxon>ecological metagenomes</taxon>
    </lineage>
</organism>
<accession>A0A382NCJ0</accession>
<dbReference type="AlphaFoldDB" id="A0A382NCJ0"/>
<feature type="non-terminal residue" evidence="1">
    <location>
        <position position="1"/>
    </location>
</feature>
<name>A0A382NCJ0_9ZZZZ</name>
<protein>
    <recommendedName>
        <fullName evidence="2">MBL fold metallo-hydrolase</fullName>
    </recommendedName>
</protein>